<dbReference type="SUPFAM" id="SSF47413">
    <property type="entry name" value="lambda repressor-like DNA-binding domains"/>
    <property type="match status" value="1"/>
</dbReference>
<proteinExistence type="predicted"/>
<evidence type="ECO:0000313" key="4">
    <source>
        <dbReference type="Proteomes" id="UP000051679"/>
    </source>
</evidence>
<dbReference type="SMART" id="SM00530">
    <property type="entry name" value="HTH_XRE"/>
    <property type="match status" value="1"/>
</dbReference>
<dbReference type="AlphaFoldDB" id="A0A0R1ZVF2"/>
<dbReference type="PROSITE" id="PS50943">
    <property type="entry name" value="HTH_CROC1"/>
    <property type="match status" value="1"/>
</dbReference>
<evidence type="ECO:0000259" key="2">
    <source>
        <dbReference type="PROSITE" id="PS50943"/>
    </source>
</evidence>
<evidence type="ECO:0000256" key="1">
    <source>
        <dbReference type="ARBA" id="ARBA00023125"/>
    </source>
</evidence>
<keyword evidence="4" id="KW-1185">Reference proteome</keyword>
<keyword evidence="1" id="KW-0238">DNA-binding</keyword>
<dbReference type="Pfam" id="PF01381">
    <property type="entry name" value="HTH_3"/>
    <property type="match status" value="1"/>
</dbReference>
<dbReference type="GO" id="GO:0003677">
    <property type="term" value="F:DNA binding"/>
    <property type="evidence" value="ECO:0007669"/>
    <property type="project" value="UniProtKB-KW"/>
</dbReference>
<dbReference type="STRING" id="1291052.FC18_GL001034"/>
<dbReference type="PATRIC" id="fig|1291052.5.peg.1047"/>
<dbReference type="PANTHER" id="PTHR46558">
    <property type="entry name" value="TRACRIPTIONAL REGULATORY PROTEIN-RELATED-RELATED"/>
    <property type="match status" value="1"/>
</dbReference>
<accession>A0A0R1ZVF2</accession>
<gene>
    <name evidence="3" type="ORF">FC18_GL001034</name>
</gene>
<organism evidence="3 4">
    <name type="scientific">Lacticaseibacillus sharpeae JCM 1186 = DSM 20505</name>
    <dbReference type="NCBI Taxonomy" id="1291052"/>
    <lineage>
        <taxon>Bacteria</taxon>
        <taxon>Bacillati</taxon>
        <taxon>Bacillota</taxon>
        <taxon>Bacilli</taxon>
        <taxon>Lactobacillales</taxon>
        <taxon>Lactobacillaceae</taxon>
        <taxon>Lacticaseibacillus</taxon>
    </lineage>
</organism>
<dbReference type="EMBL" id="AYYO01000013">
    <property type="protein sequence ID" value="KRM55766.1"/>
    <property type="molecule type" value="Genomic_DNA"/>
</dbReference>
<sequence length="181" mass="21223">MINMIENLGPNVKRLREKHDMTQEQLAQAIEVQPNTISKIERNKRSPSFDTLNRLARFFNVTPVDLLGSPDEQEIQSIPAILDRVDEYLPKLKEVHQLTHQLEDFSPRQIDYLVDQINEIAKFFAPYIEMDEDGIPLNLDHNGRVIESPSHYRQLPVKEIDRIYQEIEAIKTFNQDKFNPE</sequence>
<name>A0A0R1ZVF2_9LACO</name>
<dbReference type="Gene3D" id="1.10.260.40">
    <property type="entry name" value="lambda repressor-like DNA-binding domains"/>
    <property type="match status" value="1"/>
</dbReference>
<protein>
    <recommendedName>
        <fullName evidence="2">HTH cro/C1-type domain-containing protein</fullName>
    </recommendedName>
</protein>
<reference evidence="3 4" key="1">
    <citation type="journal article" date="2015" name="Genome Announc.">
        <title>Expanding the biotechnology potential of lactobacilli through comparative genomics of 213 strains and associated genera.</title>
        <authorList>
            <person name="Sun Z."/>
            <person name="Harris H.M."/>
            <person name="McCann A."/>
            <person name="Guo C."/>
            <person name="Argimon S."/>
            <person name="Zhang W."/>
            <person name="Yang X."/>
            <person name="Jeffery I.B."/>
            <person name="Cooney J.C."/>
            <person name="Kagawa T.F."/>
            <person name="Liu W."/>
            <person name="Song Y."/>
            <person name="Salvetti E."/>
            <person name="Wrobel A."/>
            <person name="Rasinkangas P."/>
            <person name="Parkhill J."/>
            <person name="Rea M.C."/>
            <person name="O'Sullivan O."/>
            <person name="Ritari J."/>
            <person name="Douillard F.P."/>
            <person name="Paul Ross R."/>
            <person name="Yang R."/>
            <person name="Briner A.E."/>
            <person name="Felis G.E."/>
            <person name="de Vos W.M."/>
            <person name="Barrangou R."/>
            <person name="Klaenhammer T.R."/>
            <person name="Caufield P.W."/>
            <person name="Cui Y."/>
            <person name="Zhang H."/>
            <person name="O'Toole P.W."/>
        </authorList>
    </citation>
    <scope>NUCLEOTIDE SEQUENCE [LARGE SCALE GENOMIC DNA]</scope>
    <source>
        <strain evidence="3 4">DSM 20505</strain>
    </source>
</reference>
<comment type="caution">
    <text evidence="3">The sequence shown here is derived from an EMBL/GenBank/DDBJ whole genome shotgun (WGS) entry which is preliminary data.</text>
</comment>
<evidence type="ECO:0000313" key="3">
    <source>
        <dbReference type="EMBL" id="KRM55766.1"/>
    </source>
</evidence>
<dbReference type="PANTHER" id="PTHR46558:SF11">
    <property type="entry name" value="HTH-TYPE TRANSCRIPTIONAL REGULATOR XRE"/>
    <property type="match status" value="1"/>
</dbReference>
<dbReference type="CDD" id="cd00093">
    <property type="entry name" value="HTH_XRE"/>
    <property type="match status" value="1"/>
</dbReference>
<dbReference type="InterPro" id="IPR001387">
    <property type="entry name" value="Cro/C1-type_HTH"/>
</dbReference>
<dbReference type="InterPro" id="IPR010982">
    <property type="entry name" value="Lambda_DNA-bd_dom_sf"/>
</dbReference>
<feature type="domain" description="HTH cro/C1-type" evidence="2">
    <location>
        <begin position="12"/>
        <end position="66"/>
    </location>
</feature>
<dbReference type="Proteomes" id="UP000051679">
    <property type="component" value="Unassembled WGS sequence"/>
</dbReference>